<keyword evidence="2" id="KW-1185">Reference proteome</keyword>
<proteinExistence type="predicted"/>
<name>A0AAN8RGJ8_9PEZI</name>
<reference evidence="1 2" key="1">
    <citation type="submission" date="2019-10" db="EMBL/GenBank/DDBJ databases">
        <authorList>
            <person name="Palmer J.M."/>
        </authorList>
    </citation>
    <scope>NUCLEOTIDE SEQUENCE [LARGE SCALE GENOMIC DNA]</scope>
    <source>
        <strain evidence="1 2">TWF718</strain>
    </source>
</reference>
<evidence type="ECO:0000313" key="1">
    <source>
        <dbReference type="EMBL" id="KAK6339920.1"/>
    </source>
</evidence>
<sequence length="504" mass="56771">MAIITDLPNELLEEIAIKLRTRCYNSNNSKKVLADFSLVCRAFYNVAFRYMHDDGLDLSAMEKNLCTSERLCKFLRLTQKNPELGYVVRTLAIGPWDPTELSSKWDKTESFAKSYDFLRRTIEGKAIQEEDVEGLEGHPMSVLVAALFYLLPGLEYLHLILQSSQKNGPLLTRWLLLAMDMAPLPARERITGMDLEYVELDTTKVFPCRTTLGALLGFPGLKHVRFASEDAADTLLLAGINPQPQIITKGVESLGLTSGPEHDSEYMATPPPEYSKAYEKFRSFDPLCRQRLLDIKGTSTVTGLSFYNNPCNVFSIPDIIRASKELKEFDCFIGTRTRDSREDVQAIHRALLEHKDTLEDLSMSYYKGFENRHNPNFQLDFSAFEKLESLQVSMLLLADIDAPQIVIGDVLPTSIESLAVKIRCPSFTSGGACDWDEVVLCLVKKVVEMKYKLEKLDAVDVRVINHPPKASESLKLREARMMMSESGLEFTATTYDASIGTVEL</sequence>
<dbReference type="EMBL" id="JAVHNR010000006">
    <property type="protein sequence ID" value="KAK6339920.1"/>
    <property type="molecule type" value="Genomic_DNA"/>
</dbReference>
<accession>A0AAN8RGJ8</accession>
<evidence type="ECO:0000313" key="2">
    <source>
        <dbReference type="Proteomes" id="UP001313282"/>
    </source>
</evidence>
<dbReference type="Proteomes" id="UP001313282">
    <property type="component" value="Unassembled WGS sequence"/>
</dbReference>
<protein>
    <submittedName>
        <fullName evidence="1">Uncharacterized protein</fullName>
    </submittedName>
</protein>
<organism evidence="1 2">
    <name type="scientific">Orbilia javanica</name>
    <dbReference type="NCBI Taxonomy" id="47235"/>
    <lineage>
        <taxon>Eukaryota</taxon>
        <taxon>Fungi</taxon>
        <taxon>Dikarya</taxon>
        <taxon>Ascomycota</taxon>
        <taxon>Pezizomycotina</taxon>
        <taxon>Orbiliomycetes</taxon>
        <taxon>Orbiliales</taxon>
        <taxon>Orbiliaceae</taxon>
        <taxon>Orbilia</taxon>
    </lineage>
</organism>
<dbReference type="AlphaFoldDB" id="A0AAN8RGJ8"/>
<gene>
    <name evidence="1" type="ORF">TWF718_009308</name>
</gene>
<comment type="caution">
    <text evidence="1">The sequence shown here is derived from an EMBL/GenBank/DDBJ whole genome shotgun (WGS) entry which is preliminary data.</text>
</comment>